<sequence>MAVTGNGHAYQSAHLSPSARHAVEDDDGDHTRPIQDSGLHEEDQTFGSTGMDIDSMVKGKRQACPSPPLLLLLSLDQRPESSNAAHRRLVERVEQALGANKVCSESQNDLDSLDEDSGLEDSADERTLWDFQKCIQKGSQARKGVQMLSSVQKKKIQKKKKAKGLIGGKGS</sequence>
<keyword evidence="3" id="KW-1185">Reference proteome</keyword>
<evidence type="ECO:0000256" key="1">
    <source>
        <dbReference type="SAM" id="MobiDB-lite"/>
    </source>
</evidence>
<accession>A0A9D5D627</accession>
<reference evidence="2" key="1">
    <citation type="submission" date="2021-03" db="EMBL/GenBank/DDBJ databases">
        <authorList>
            <person name="Li Z."/>
            <person name="Yang C."/>
        </authorList>
    </citation>
    <scope>NUCLEOTIDE SEQUENCE</scope>
    <source>
        <strain evidence="2">Dzin_1.0</strain>
        <tissue evidence="2">Leaf</tissue>
    </source>
</reference>
<feature type="compositionally biased region" description="Basic and acidic residues" evidence="1">
    <location>
        <begin position="29"/>
        <end position="43"/>
    </location>
</feature>
<name>A0A9D5D627_9LILI</name>
<proteinExistence type="predicted"/>
<feature type="compositionally biased region" description="Acidic residues" evidence="1">
    <location>
        <begin position="111"/>
        <end position="121"/>
    </location>
</feature>
<feature type="region of interest" description="Disordered" evidence="1">
    <location>
        <begin position="146"/>
        <end position="171"/>
    </location>
</feature>
<comment type="caution">
    <text evidence="2">The sequence shown here is derived from an EMBL/GenBank/DDBJ whole genome shotgun (WGS) entry which is preliminary data.</text>
</comment>
<reference evidence="2" key="2">
    <citation type="journal article" date="2022" name="Hortic Res">
        <title>The genome of Dioscorea zingiberensis sheds light on the biosynthesis, origin and evolution of the medicinally important diosgenin saponins.</title>
        <authorList>
            <person name="Li Y."/>
            <person name="Tan C."/>
            <person name="Li Z."/>
            <person name="Guo J."/>
            <person name="Li S."/>
            <person name="Chen X."/>
            <person name="Wang C."/>
            <person name="Dai X."/>
            <person name="Yang H."/>
            <person name="Song W."/>
            <person name="Hou L."/>
            <person name="Xu J."/>
            <person name="Tong Z."/>
            <person name="Xu A."/>
            <person name="Yuan X."/>
            <person name="Wang W."/>
            <person name="Yang Q."/>
            <person name="Chen L."/>
            <person name="Sun Z."/>
            <person name="Wang K."/>
            <person name="Pan B."/>
            <person name="Chen J."/>
            <person name="Bao Y."/>
            <person name="Liu F."/>
            <person name="Qi X."/>
            <person name="Gang D.R."/>
            <person name="Wen J."/>
            <person name="Li J."/>
        </authorList>
    </citation>
    <scope>NUCLEOTIDE SEQUENCE</scope>
    <source>
        <strain evidence="2">Dzin_1.0</strain>
    </source>
</reference>
<evidence type="ECO:0000313" key="3">
    <source>
        <dbReference type="Proteomes" id="UP001085076"/>
    </source>
</evidence>
<dbReference type="Proteomes" id="UP001085076">
    <property type="component" value="Miscellaneous, Linkage group lg01"/>
</dbReference>
<feature type="compositionally biased region" description="Basic residues" evidence="1">
    <location>
        <begin position="152"/>
        <end position="163"/>
    </location>
</feature>
<evidence type="ECO:0000313" key="2">
    <source>
        <dbReference type="EMBL" id="KAJ0985209.1"/>
    </source>
</evidence>
<dbReference type="AlphaFoldDB" id="A0A9D5D627"/>
<gene>
    <name evidence="2" type="ORF">J5N97_003565</name>
</gene>
<feature type="region of interest" description="Disordered" evidence="1">
    <location>
        <begin position="100"/>
        <end position="121"/>
    </location>
</feature>
<organism evidence="2 3">
    <name type="scientific">Dioscorea zingiberensis</name>
    <dbReference type="NCBI Taxonomy" id="325984"/>
    <lineage>
        <taxon>Eukaryota</taxon>
        <taxon>Viridiplantae</taxon>
        <taxon>Streptophyta</taxon>
        <taxon>Embryophyta</taxon>
        <taxon>Tracheophyta</taxon>
        <taxon>Spermatophyta</taxon>
        <taxon>Magnoliopsida</taxon>
        <taxon>Liliopsida</taxon>
        <taxon>Dioscoreales</taxon>
        <taxon>Dioscoreaceae</taxon>
        <taxon>Dioscorea</taxon>
    </lineage>
</organism>
<dbReference type="EMBL" id="JAGGNH010000001">
    <property type="protein sequence ID" value="KAJ0985209.1"/>
    <property type="molecule type" value="Genomic_DNA"/>
</dbReference>
<feature type="region of interest" description="Disordered" evidence="1">
    <location>
        <begin position="1"/>
        <end position="61"/>
    </location>
</feature>
<protein>
    <submittedName>
        <fullName evidence="2">Uncharacterized protein</fullName>
    </submittedName>
</protein>